<keyword evidence="4" id="KW-1185">Reference proteome</keyword>
<proteinExistence type="predicted"/>
<keyword evidence="2" id="KW-0812">Transmembrane</keyword>
<evidence type="ECO:0000256" key="1">
    <source>
        <dbReference type="SAM" id="MobiDB-lite"/>
    </source>
</evidence>
<comment type="caution">
    <text evidence="3">The sequence shown here is derived from an EMBL/GenBank/DDBJ whole genome shotgun (WGS) entry which is preliminary data.</text>
</comment>
<feature type="transmembrane region" description="Helical" evidence="2">
    <location>
        <begin position="129"/>
        <end position="151"/>
    </location>
</feature>
<dbReference type="AlphaFoldDB" id="A0A4R6RK12"/>
<dbReference type="OrthoDB" id="7296456at2"/>
<dbReference type="Proteomes" id="UP000294547">
    <property type="component" value="Unassembled WGS sequence"/>
</dbReference>
<feature type="transmembrane region" description="Helical" evidence="2">
    <location>
        <begin position="184"/>
        <end position="204"/>
    </location>
</feature>
<name>A0A4R6RK12_9HYPH</name>
<feature type="transmembrane region" description="Helical" evidence="2">
    <location>
        <begin position="12"/>
        <end position="33"/>
    </location>
</feature>
<reference evidence="3 4" key="1">
    <citation type="submission" date="2019-03" db="EMBL/GenBank/DDBJ databases">
        <title>Genomic Encyclopedia of Type Strains, Phase IV (KMG-IV): sequencing the most valuable type-strain genomes for metagenomic binning, comparative biology and taxonomic classification.</title>
        <authorList>
            <person name="Goeker M."/>
        </authorList>
    </citation>
    <scope>NUCLEOTIDE SEQUENCE [LARGE SCALE GENOMIC DNA]</scope>
    <source>
        <strain evidence="3 4">DSM 102969</strain>
    </source>
</reference>
<protein>
    <submittedName>
        <fullName evidence="3">Uncharacterized protein</fullName>
    </submittedName>
</protein>
<evidence type="ECO:0000256" key="2">
    <source>
        <dbReference type="SAM" id="Phobius"/>
    </source>
</evidence>
<dbReference type="EMBL" id="SNXY01000006">
    <property type="protein sequence ID" value="TDP86794.1"/>
    <property type="molecule type" value="Genomic_DNA"/>
</dbReference>
<feature type="region of interest" description="Disordered" evidence="1">
    <location>
        <begin position="495"/>
        <end position="541"/>
    </location>
</feature>
<dbReference type="RefSeq" id="WP_126536578.1">
    <property type="nucleotide sequence ID" value="NZ_BSPM01000008.1"/>
</dbReference>
<gene>
    <name evidence="3" type="ORF">EDD54_0677</name>
</gene>
<evidence type="ECO:0000313" key="4">
    <source>
        <dbReference type="Proteomes" id="UP000294547"/>
    </source>
</evidence>
<keyword evidence="2" id="KW-0472">Membrane</keyword>
<feature type="transmembrane region" description="Helical" evidence="2">
    <location>
        <begin position="258"/>
        <end position="280"/>
    </location>
</feature>
<sequence>MDVSSLFPTWLLLGVAIFGGAMVLALLTPYSVIKIRHEVRLRRIRLIDVVGKIFKDLQPIDRDGSAQPNTSFEFVKAKYGADLDPPPTTTGQDGVVDLAKLRDLDLSDPAVDRYLSGLRWWDLTSNRRLLGASVLYVVVCFLGFALAGLIATGIEPLELVRVVAEPARVCPEIARKACAYFHDAAIVALLTFLSSYIFTLRMFVQAVALFDLTSVTMLRAGVHILLNVVFATSLYLAIPEPLAAIPGVEAAVPGAGPTGGWIVAALVFGFVPNVVLEFLFRAAGELVRTVKAPDNRFTKPAASIPLDLIDGIDFFTRFRLEEANVLEVQNLATANPIMLHIETPYGLYETIDWVAQAQLCSNVGPERFLMLRENHIRTIFDLERLVRGATSTPEIRRWIAGVLFTGTRRSREVLEISGSKPASFGDGGGDSLTPEAFDKAQLSLWQKGDSFDAGLRHFVKVMMDDLHVIRLRKIWEDIGKSLGKDALALDDDFEIDQAGEPRPVRPAQAAAPPMGGEGGQSTDAGEGGQAASAGEGGESPV</sequence>
<feature type="transmembrane region" description="Helical" evidence="2">
    <location>
        <begin position="216"/>
        <end position="238"/>
    </location>
</feature>
<evidence type="ECO:0000313" key="3">
    <source>
        <dbReference type="EMBL" id="TDP86794.1"/>
    </source>
</evidence>
<accession>A0A4R6RK12</accession>
<keyword evidence="2" id="KW-1133">Transmembrane helix</keyword>
<organism evidence="3 4">
    <name type="scientific">Oharaeibacter diazotrophicus</name>
    <dbReference type="NCBI Taxonomy" id="1920512"/>
    <lineage>
        <taxon>Bacteria</taxon>
        <taxon>Pseudomonadati</taxon>
        <taxon>Pseudomonadota</taxon>
        <taxon>Alphaproteobacteria</taxon>
        <taxon>Hyphomicrobiales</taxon>
        <taxon>Pleomorphomonadaceae</taxon>
        <taxon>Oharaeibacter</taxon>
    </lineage>
</organism>